<reference evidence="5" key="1">
    <citation type="submission" date="2020-05" db="EMBL/GenBank/DDBJ databases">
        <authorList>
            <person name="Chiriac C."/>
            <person name="Salcher M."/>
            <person name="Ghai R."/>
            <person name="Kavagutti S V."/>
        </authorList>
    </citation>
    <scope>NUCLEOTIDE SEQUENCE</scope>
</reference>
<feature type="domain" description="MCM C-terminal AAA(+) ATPase" evidence="4">
    <location>
        <begin position="287"/>
        <end position="348"/>
    </location>
</feature>
<name>A0A6J6KE68_9ZZZZ</name>
<gene>
    <name evidence="6" type="ORF">UFOPK2171_00626</name>
    <name evidence="5" type="ORF">UFOPK2237_00333</name>
</gene>
<keyword evidence="2" id="KW-0547">Nucleotide-binding</keyword>
<dbReference type="PANTHER" id="PTHR32039">
    <property type="entry name" value="MAGNESIUM-CHELATASE SUBUNIT CHLI"/>
    <property type="match status" value="1"/>
</dbReference>
<dbReference type="GO" id="GO:0005524">
    <property type="term" value="F:ATP binding"/>
    <property type="evidence" value="ECO:0007669"/>
    <property type="project" value="UniProtKB-KW"/>
</dbReference>
<dbReference type="Pfam" id="PF01078">
    <property type="entry name" value="Mg_chelatase"/>
    <property type="match status" value="1"/>
</dbReference>
<protein>
    <submittedName>
        <fullName evidence="5">Unannotated protein</fullName>
    </submittedName>
</protein>
<dbReference type="NCBIfam" id="TIGR00368">
    <property type="entry name" value="YifB family Mg chelatase-like AAA ATPase"/>
    <property type="match status" value="1"/>
</dbReference>
<dbReference type="InterPro" id="IPR045006">
    <property type="entry name" value="CHLI-like"/>
</dbReference>
<dbReference type="PANTHER" id="PTHR32039:SF7">
    <property type="entry name" value="COMPETENCE PROTEIN COMM"/>
    <property type="match status" value="1"/>
</dbReference>
<evidence type="ECO:0000256" key="2">
    <source>
        <dbReference type="ARBA" id="ARBA00022741"/>
    </source>
</evidence>
<dbReference type="InterPro" id="IPR004482">
    <property type="entry name" value="Mg_chelat-rel"/>
</dbReference>
<dbReference type="SUPFAM" id="SSF52540">
    <property type="entry name" value="P-loop containing nucleoside triphosphate hydrolases"/>
    <property type="match status" value="1"/>
</dbReference>
<accession>A0A6J6KE68</accession>
<dbReference type="EMBL" id="CAEZWD010000069">
    <property type="protein sequence ID" value="CAB4650478.1"/>
    <property type="molecule type" value="Genomic_DNA"/>
</dbReference>
<dbReference type="AlphaFoldDB" id="A0A6J6KE68"/>
<evidence type="ECO:0000256" key="3">
    <source>
        <dbReference type="ARBA" id="ARBA00022840"/>
    </source>
</evidence>
<dbReference type="InterPro" id="IPR027417">
    <property type="entry name" value="P-loop_NTPase"/>
</dbReference>
<sequence>MTLARACGVVINGVEGLVVDIEAYLSQGLPGMAIVGLPDTAVGEARDRVRAAVQNSELHWPSERRITVGLSPASVHKRGASLDLGIALSILSAHSQIPEMTKTIVIGELALDGQVRPVKGVLVAALCAYRRGYDTLIVPQSQVNEAQLVPDLKVVGVKSLSDAVAYLRGEDVSGDLPEPIEFVNEPIPDLSEVRGQSNARRALEVAAAGGHHLAFLGSPGVGKTMLAQRLPGLLPKLTDDQAVEVTAIYSAAGALGAGQGLIRTPPFQAPHHTTTKAALIGGGSNAVRVGMVTMANHGVLCLDEAAEFERSVLDALRQPLESGAVTIARSGFQTVLPAKFQLVLASNPCPCGKFIGTGAQCSCSSQVRRRYFSRLSGPLLDRIDLRVTLERPSLAELDPSSGELEGTDVVAARVAQARERAAHRYRNEPWSINSQVPGPMLRRRYPVSDSARELLANDALEISARGADRILRVAWTIADLRGHDIPNETDVAAALMYRDGNGSWQAS</sequence>
<evidence type="ECO:0000313" key="6">
    <source>
        <dbReference type="EMBL" id="CAB4650478.1"/>
    </source>
</evidence>
<dbReference type="GO" id="GO:0003677">
    <property type="term" value="F:DNA binding"/>
    <property type="evidence" value="ECO:0007669"/>
    <property type="project" value="InterPro"/>
</dbReference>
<dbReference type="InterPro" id="IPR003593">
    <property type="entry name" value="AAA+_ATPase"/>
</dbReference>
<dbReference type="SMART" id="SM00382">
    <property type="entry name" value="AAA"/>
    <property type="match status" value="1"/>
</dbReference>
<dbReference type="Gene3D" id="3.30.230.10">
    <property type="match status" value="1"/>
</dbReference>
<comment type="similarity">
    <text evidence="1">Belongs to the Mg-chelatase subunits D/I family. ComM subfamily.</text>
</comment>
<dbReference type="Gene3D" id="3.40.50.300">
    <property type="entry name" value="P-loop containing nucleotide triphosphate hydrolases"/>
    <property type="match status" value="1"/>
</dbReference>
<dbReference type="EMBL" id="CAEZWI010000024">
    <property type="protein sequence ID" value="CAB4648071.1"/>
    <property type="molecule type" value="Genomic_DNA"/>
</dbReference>
<evidence type="ECO:0000313" key="5">
    <source>
        <dbReference type="EMBL" id="CAB4648071.1"/>
    </source>
</evidence>
<dbReference type="Pfam" id="PF13335">
    <property type="entry name" value="Mg_chelatase_C"/>
    <property type="match status" value="1"/>
</dbReference>
<dbReference type="PRINTS" id="PR01657">
    <property type="entry name" value="MCMFAMILY"/>
</dbReference>
<organism evidence="5">
    <name type="scientific">freshwater metagenome</name>
    <dbReference type="NCBI Taxonomy" id="449393"/>
    <lineage>
        <taxon>unclassified sequences</taxon>
        <taxon>metagenomes</taxon>
        <taxon>ecological metagenomes</taxon>
    </lineage>
</organism>
<dbReference type="InterPro" id="IPR001208">
    <property type="entry name" value="MCM_dom"/>
</dbReference>
<proteinExistence type="inferred from homology"/>
<dbReference type="InterPro" id="IPR020568">
    <property type="entry name" value="Ribosomal_Su5_D2-typ_SF"/>
</dbReference>
<dbReference type="Pfam" id="PF13541">
    <property type="entry name" value="ChlI"/>
    <property type="match status" value="1"/>
</dbReference>
<dbReference type="InterPro" id="IPR025158">
    <property type="entry name" value="Mg_chelat-rel_C"/>
</dbReference>
<evidence type="ECO:0000259" key="4">
    <source>
        <dbReference type="PROSITE" id="PS50051"/>
    </source>
</evidence>
<dbReference type="PROSITE" id="PS50051">
    <property type="entry name" value="MCM_2"/>
    <property type="match status" value="1"/>
</dbReference>
<keyword evidence="3" id="KW-0067">ATP-binding</keyword>
<dbReference type="InterPro" id="IPR014721">
    <property type="entry name" value="Ribsml_uS5_D2-typ_fold_subgr"/>
</dbReference>
<dbReference type="SUPFAM" id="SSF54211">
    <property type="entry name" value="Ribosomal protein S5 domain 2-like"/>
    <property type="match status" value="1"/>
</dbReference>
<evidence type="ECO:0000256" key="1">
    <source>
        <dbReference type="ARBA" id="ARBA00006354"/>
    </source>
</evidence>
<dbReference type="InterPro" id="IPR000523">
    <property type="entry name" value="Mg_chelatse_chII-like_cat_dom"/>
</dbReference>